<dbReference type="EMBL" id="OU892278">
    <property type="protein sequence ID" value="CAG9764021.1"/>
    <property type="molecule type" value="Genomic_DNA"/>
</dbReference>
<feature type="domain" description="Enoyl reductase (ER)" evidence="2">
    <location>
        <begin position="142"/>
        <end position="498"/>
    </location>
</feature>
<dbReference type="InterPro" id="IPR036291">
    <property type="entry name" value="NAD(P)-bd_dom_sf"/>
</dbReference>
<reference evidence="3" key="1">
    <citation type="submission" date="2022-01" db="EMBL/GenBank/DDBJ databases">
        <authorList>
            <person name="King R."/>
        </authorList>
    </citation>
    <scope>NUCLEOTIDE SEQUENCE</scope>
</reference>
<dbReference type="PANTHER" id="PTHR11695">
    <property type="entry name" value="ALCOHOL DEHYDROGENASE RELATED"/>
    <property type="match status" value="1"/>
</dbReference>
<dbReference type="Pfam" id="PF08240">
    <property type="entry name" value="ADH_N"/>
    <property type="match status" value="1"/>
</dbReference>
<dbReference type="InterPro" id="IPR020843">
    <property type="entry name" value="ER"/>
</dbReference>
<dbReference type="InterPro" id="IPR011032">
    <property type="entry name" value="GroES-like_sf"/>
</dbReference>
<gene>
    <name evidence="3" type="ORF">CEUTPL_LOCUS4668</name>
</gene>
<organism evidence="3 4">
    <name type="scientific">Ceutorhynchus assimilis</name>
    <name type="common">cabbage seed weevil</name>
    <dbReference type="NCBI Taxonomy" id="467358"/>
    <lineage>
        <taxon>Eukaryota</taxon>
        <taxon>Metazoa</taxon>
        <taxon>Ecdysozoa</taxon>
        <taxon>Arthropoda</taxon>
        <taxon>Hexapoda</taxon>
        <taxon>Insecta</taxon>
        <taxon>Pterygota</taxon>
        <taxon>Neoptera</taxon>
        <taxon>Endopterygota</taxon>
        <taxon>Coleoptera</taxon>
        <taxon>Polyphaga</taxon>
        <taxon>Cucujiformia</taxon>
        <taxon>Curculionidae</taxon>
        <taxon>Ceutorhynchinae</taxon>
        <taxon>Ceutorhynchus</taxon>
    </lineage>
</organism>
<protein>
    <recommendedName>
        <fullName evidence="2">Enoyl reductase (ER) domain-containing protein</fullName>
    </recommendedName>
</protein>
<dbReference type="SMART" id="SM00829">
    <property type="entry name" value="PKS_ER"/>
    <property type="match status" value="1"/>
</dbReference>
<dbReference type="Pfam" id="PF13602">
    <property type="entry name" value="ADH_zinc_N_2"/>
    <property type="match status" value="1"/>
</dbReference>
<dbReference type="GO" id="GO:0005739">
    <property type="term" value="C:mitochondrion"/>
    <property type="evidence" value="ECO:0007669"/>
    <property type="project" value="TreeGrafter"/>
</dbReference>
<accession>A0A9N9MGV1</accession>
<evidence type="ECO:0000313" key="3">
    <source>
        <dbReference type="EMBL" id="CAG9764021.1"/>
    </source>
</evidence>
<dbReference type="PANTHER" id="PTHR11695:SF645">
    <property type="entry name" value="RETICULON-4-INTERACTING PROTEIN 1, MITOCHONDRIAL-LIKE PROTEIN"/>
    <property type="match status" value="1"/>
</dbReference>
<dbReference type="Proteomes" id="UP001152799">
    <property type="component" value="Chromosome 2"/>
</dbReference>
<evidence type="ECO:0000256" key="1">
    <source>
        <dbReference type="SAM" id="Phobius"/>
    </source>
</evidence>
<keyword evidence="1" id="KW-1133">Transmembrane helix</keyword>
<dbReference type="GO" id="GO:0016491">
    <property type="term" value="F:oxidoreductase activity"/>
    <property type="evidence" value="ECO:0007669"/>
    <property type="project" value="InterPro"/>
</dbReference>
<dbReference type="SUPFAM" id="SSF51735">
    <property type="entry name" value="NAD(P)-binding Rossmann-fold domains"/>
    <property type="match status" value="1"/>
</dbReference>
<dbReference type="InterPro" id="IPR050700">
    <property type="entry name" value="YIM1/Zinc_Alcohol_DH_Fams"/>
</dbReference>
<name>A0A9N9MGV1_9CUCU</name>
<proteinExistence type="predicted"/>
<keyword evidence="1" id="KW-0812">Transmembrane</keyword>
<evidence type="ECO:0000313" key="4">
    <source>
        <dbReference type="Proteomes" id="UP001152799"/>
    </source>
</evidence>
<dbReference type="AlphaFoldDB" id="A0A9N9MGV1"/>
<evidence type="ECO:0000259" key="2">
    <source>
        <dbReference type="SMART" id="SM00829"/>
    </source>
</evidence>
<dbReference type="Gene3D" id="3.40.50.720">
    <property type="entry name" value="NAD(P)-binding Rossmann-like Domain"/>
    <property type="match status" value="1"/>
</dbReference>
<dbReference type="OrthoDB" id="9930022at2759"/>
<feature type="transmembrane region" description="Helical" evidence="1">
    <location>
        <begin position="101"/>
        <end position="122"/>
    </location>
</feature>
<dbReference type="InterPro" id="IPR013154">
    <property type="entry name" value="ADH-like_N"/>
</dbReference>
<dbReference type="SUPFAM" id="SSF50129">
    <property type="entry name" value="GroES-like"/>
    <property type="match status" value="1"/>
</dbReference>
<keyword evidence="4" id="KW-1185">Reference proteome</keyword>
<sequence>MDEVLFRSTQKFEAMQMHADIVASRTKDLVHTYSQATHALLAQAWQSDKLEHFKYNVGQLISYLIEISKDFKEKAIDVADPKRLWMYLASVLKGRWSGREISIACAGFVVGGLVGVTVGLAVRRKETITRYMEAVQISHYLGPEAATVVEDAIAPYECGDHDIIINVKASSVHIIDAQICSGYGRVFRRILRRIHKQSSSDLPVILGRDCTGIITDMGRKVKRLEIGDEVWVTVPFWSQGTLCQTVLISENRVARKPKNIGFEGACSIPYAGSLALSLLTEANIDFTNAGEKRFLIQDGCTPVGCVLIQLLKSWKAHITTTCYKRAVPVARALGASDIISIDDSDAENESGDHKQGTENLDLSKALIKELEVRGEQFDVIIVTRNQNLDWDSLNVFCSKSGKMLSTIPEELLSDSCGFLSKLILSGLVRLTFLTQNFFGLPLANYDEAHLCHATLDKLTELVEEGVLQTVVDKVFHPKDIEMALSHIQSAESIGSTVVSLR</sequence>
<dbReference type="Gene3D" id="3.90.180.10">
    <property type="entry name" value="Medium-chain alcohol dehydrogenases, catalytic domain"/>
    <property type="match status" value="1"/>
</dbReference>
<keyword evidence="1" id="KW-0472">Membrane</keyword>